<dbReference type="InterPro" id="IPR036237">
    <property type="entry name" value="Xyl_isomerase-like_sf"/>
</dbReference>
<reference evidence="2" key="1">
    <citation type="submission" date="2020-02" db="EMBL/GenBank/DDBJ databases">
        <authorList>
            <person name="Meier V. D."/>
        </authorList>
    </citation>
    <scope>NUCLEOTIDE SEQUENCE</scope>
    <source>
        <strain evidence="2">AVDCRST_MAG79</strain>
    </source>
</reference>
<organism evidence="2">
    <name type="scientific">uncultured Thermoleophilia bacterium</name>
    <dbReference type="NCBI Taxonomy" id="1497501"/>
    <lineage>
        <taxon>Bacteria</taxon>
        <taxon>Bacillati</taxon>
        <taxon>Actinomycetota</taxon>
        <taxon>Thermoleophilia</taxon>
        <taxon>environmental samples</taxon>
    </lineage>
</organism>
<name>A0A6J4U4F2_9ACTN</name>
<dbReference type="Gene3D" id="3.20.20.150">
    <property type="entry name" value="Divalent-metal-dependent TIM barrel enzymes"/>
    <property type="match status" value="1"/>
</dbReference>
<dbReference type="AlphaFoldDB" id="A0A6J4U4F2"/>
<dbReference type="PANTHER" id="PTHR12110">
    <property type="entry name" value="HYDROXYPYRUVATE ISOMERASE"/>
    <property type="match status" value="1"/>
</dbReference>
<dbReference type="PANTHER" id="PTHR12110:SF53">
    <property type="entry name" value="BLR5974 PROTEIN"/>
    <property type="match status" value="1"/>
</dbReference>
<dbReference type="Pfam" id="PF01261">
    <property type="entry name" value="AP_endonuc_2"/>
    <property type="match status" value="1"/>
</dbReference>
<accession>A0A6J4U4F2</accession>
<dbReference type="SUPFAM" id="SSF51658">
    <property type="entry name" value="Xylose isomerase-like"/>
    <property type="match status" value="1"/>
</dbReference>
<evidence type="ECO:0000259" key="1">
    <source>
        <dbReference type="Pfam" id="PF01261"/>
    </source>
</evidence>
<sequence length="208" mass="22490">MSWGHPYGLRWGTDASAARDLEAWVAVAGSMGWRCVRFVLAHPALGAEARRPDGRLRPDVRRGVERRLRELVAGAAAQAVVLCLENHADLTVDELEDLVHVVPGLAICFDTVNALRVGDDPVDAAGRLQAHIRIVHVKDTRAVPLTCRLGEGDLDLTGVLRPLAARPDVAACVEFADFASPAGDEVELVRDGVAWLKRWRLTAGEAAN</sequence>
<gene>
    <name evidence="2" type="ORF">AVDCRST_MAG79-1810</name>
</gene>
<evidence type="ECO:0000313" key="2">
    <source>
        <dbReference type="EMBL" id="CAA9540446.1"/>
    </source>
</evidence>
<proteinExistence type="predicted"/>
<feature type="domain" description="Xylose isomerase-like TIM barrel" evidence="1">
    <location>
        <begin position="15"/>
        <end position="198"/>
    </location>
</feature>
<protein>
    <recommendedName>
        <fullName evidence="1">Xylose isomerase-like TIM barrel domain-containing protein</fullName>
    </recommendedName>
</protein>
<dbReference type="InterPro" id="IPR050312">
    <property type="entry name" value="IolE/XylAMocC-like"/>
</dbReference>
<dbReference type="EMBL" id="CADCWC010000272">
    <property type="protein sequence ID" value="CAA9540446.1"/>
    <property type="molecule type" value="Genomic_DNA"/>
</dbReference>
<dbReference type="InterPro" id="IPR013022">
    <property type="entry name" value="Xyl_isomerase-like_TIM-brl"/>
</dbReference>